<dbReference type="Gene3D" id="3.40.50.720">
    <property type="entry name" value="NAD(P)-binding Rossmann-like Domain"/>
    <property type="match status" value="1"/>
</dbReference>
<dbReference type="PANTHER" id="PTHR42748">
    <property type="entry name" value="NITROGEN METABOLITE REPRESSION PROTEIN NMRA FAMILY MEMBER"/>
    <property type="match status" value="1"/>
</dbReference>
<dbReference type="InterPro" id="IPR008030">
    <property type="entry name" value="NmrA-like"/>
</dbReference>
<keyword evidence="6" id="KW-1185">Reference proteome</keyword>
<dbReference type="OrthoDB" id="3358371at2759"/>
<evidence type="ECO:0000256" key="1">
    <source>
        <dbReference type="ARBA" id="ARBA00006328"/>
    </source>
</evidence>
<dbReference type="SUPFAM" id="SSF51735">
    <property type="entry name" value="NAD(P)-binding Rossmann-fold domains"/>
    <property type="match status" value="2"/>
</dbReference>
<comment type="similarity">
    <text evidence="1">Belongs to the NmrA-type oxidoreductase family.</text>
</comment>
<dbReference type="AlphaFoldDB" id="A0A1L7XV38"/>
<dbReference type="Proteomes" id="UP000184330">
    <property type="component" value="Unassembled WGS sequence"/>
</dbReference>
<keyword evidence="2" id="KW-0521">NADP</keyword>
<feature type="domain" description="NmrA-like" evidence="4">
    <location>
        <begin position="5"/>
        <end position="79"/>
    </location>
</feature>
<feature type="compositionally biased region" description="Basic residues" evidence="3">
    <location>
        <begin position="184"/>
        <end position="193"/>
    </location>
</feature>
<dbReference type="InterPro" id="IPR051164">
    <property type="entry name" value="NmrA-like_oxidored"/>
</dbReference>
<dbReference type="EMBL" id="FJOG01000060">
    <property type="protein sequence ID" value="CZR68868.1"/>
    <property type="molecule type" value="Genomic_DNA"/>
</dbReference>
<organism evidence="5 6">
    <name type="scientific">Phialocephala subalpina</name>
    <dbReference type="NCBI Taxonomy" id="576137"/>
    <lineage>
        <taxon>Eukaryota</taxon>
        <taxon>Fungi</taxon>
        <taxon>Dikarya</taxon>
        <taxon>Ascomycota</taxon>
        <taxon>Pezizomycotina</taxon>
        <taxon>Leotiomycetes</taxon>
        <taxon>Helotiales</taxon>
        <taxon>Mollisiaceae</taxon>
        <taxon>Phialocephala</taxon>
        <taxon>Phialocephala fortinii species complex</taxon>
    </lineage>
</organism>
<evidence type="ECO:0000313" key="6">
    <source>
        <dbReference type="Proteomes" id="UP000184330"/>
    </source>
</evidence>
<feature type="region of interest" description="Disordered" evidence="3">
    <location>
        <begin position="160"/>
        <end position="193"/>
    </location>
</feature>
<dbReference type="GO" id="GO:0005634">
    <property type="term" value="C:nucleus"/>
    <property type="evidence" value="ECO:0007669"/>
    <property type="project" value="TreeGrafter"/>
</dbReference>
<dbReference type="PANTHER" id="PTHR42748:SF28">
    <property type="entry name" value="NMRA-LIKE DOMAIN-CONTAINING PROTEIN"/>
    <property type="match status" value="1"/>
</dbReference>
<dbReference type="Pfam" id="PF05368">
    <property type="entry name" value="NmrA"/>
    <property type="match status" value="1"/>
</dbReference>
<evidence type="ECO:0000313" key="5">
    <source>
        <dbReference type="EMBL" id="CZR68868.1"/>
    </source>
</evidence>
<feature type="compositionally biased region" description="Basic and acidic residues" evidence="3">
    <location>
        <begin position="167"/>
        <end position="176"/>
    </location>
</feature>
<proteinExistence type="inferred from homology"/>
<dbReference type="STRING" id="576137.A0A1L7XV38"/>
<protein>
    <recommendedName>
        <fullName evidence="4">NmrA-like domain-containing protein</fullName>
    </recommendedName>
</protein>
<reference evidence="5 6" key="1">
    <citation type="submission" date="2016-03" db="EMBL/GenBank/DDBJ databases">
        <authorList>
            <person name="Ploux O."/>
        </authorList>
    </citation>
    <scope>NUCLEOTIDE SEQUENCE [LARGE SCALE GENOMIC DNA]</scope>
    <source>
        <strain evidence="5 6">UAMH 11012</strain>
    </source>
</reference>
<accession>A0A1L7XV38</accession>
<evidence type="ECO:0000259" key="4">
    <source>
        <dbReference type="Pfam" id="PF05368"/>
    </source>
</evidence>
<evidence type="ECO:0000256" key="3">
    <source>
        <dbReference type="SAM" id="MobiDB-lite"/>
    </source>
</evidence>
<sequence length="292" mass="31888">MSSPKLIVILGATGNQGGSVANAFLKDASWQVRALSRNTSSPKAQALAARGAQVVQADLDEPETFSAAFEGANAIFAVSDFWGIYGNPANADKANPGHCKGAYAGALRSLLAHKRDEVVQGKVYSCLPLRLQGNGSGLRQGEVPGPVEEDEYLPTRHVLGQLRRQPHHETSQERGRNSPVPLKYKTKRKNPVHRRRRGYREYLTVQELASAFTRATGLKAEAVILPKGEFPVPLPDELKGGLEDNFAAFNEFGNESWDDTDIIHPRDLKSPPSLGTVEDFFRKQDLSTIFGA</sequence>
<evidence type="ECO:0000256" key="2">
    <source>
        <dbReference type="ARBA" id="ARBA00022857"/>
    </source>
</evidence>
<name>A0A1L7XV38_9HELO</name>
<dbReference type="InterPro" id="IPR036291">
    <property type="entry name" value="NAD(P)-bd_dom_sf"/>
</dbReference>
<gene>
    <name evidence="5" type="ORF">PAC_18768</name>
</gene>